<proteinExistence type="predicted"/>
<dbReference type="Pfam" id="PF01443">
    <property type="entry name" value="Viral_helicase1"/>
    <property type="match status" value="1"/>
</dbReference>
<sequence>MDKKVILAVAGSGKSRLIIDELSANSKSLIFTYTEENYEQLKNRVVAKFGKIPKGIRIYTYFSFIYSYCYRPLCTHELPCKGINFDLPVRFTKKDSPKHYFDEHQRIYSARISKLLIVTEVIDEAIARLERYFDSIYIDEVQDFSANDFNFLCYLAKSNLQITLVGDYYQHTFNTSIDGNTKKGLYESMERYQNELEKGGYNIDKTSLSHSHRCSPDVCKFVTDNLGIEIYSHLTHSVKIELIEDQSKIDEIFNDSSTVKLFFQKSHLYKGNTSNWGKVKGLDNFNDVCIVLNSTSYKAYKAGKLRDLPPLTKNKLYVACTRAKGNLYFVDEKKLKGFKKV</sequence>
<dbReference type="Proteomes" id="UP001236239">
    <property type="component" value="Unassembled WGS sequence"/>
</dbReference>
<name>A0AAJ6P0Z6_9PAST</name>
<organism evidence="2 3">
    <name type="scientific">Phocoenobacter skyensis</name>
    <dbReference type="NCBI Taxonomy" id="97481"/>
    <lineage>
        <taxon>Bacteria</taxon>
        <taxon>Pseudomonadati</taxon>
        <taxon>Pseudomonadota</taxon>
        <taxon>Gammaproteobacteria</taxon>
        <taxon>Pasteurellales</taxon>
        <taxon>Pasteurellaceae</taxon>
        <taxon>Phocoenobacter</taxon>
    </lineage>
</organism>
<evidence type="ECO:0000313" key="3">
    <source>
        <dbReference type="Proteomes" id="UP001236239"/>
    </source>
</evidence>
<comment type="caution">
    <text evidence="2">The sequence shown here is derived from an EMBL/GenBank/DDBJ whole genome shotgun (WGS) entry which is preliminary data.</text>
</comment>
<protein>
    <submittedName>
        <fullName evidence="2">AAA family ATPase</fullName>
    </submittedName>
</protein>
<dbReference type="RefSeq" id="WP_306373779.1">
    <property type="nucleotide sequence ID" value="NZ_JASAYK010000002.1"/>
</dbReference>
<dbReference type="InterPro" id="IPR027351">
    <property type="entry name" value="(+)RNA_virus_helicase_core_dom"/>
</dbReference>
<feature type="domain" description="(+)RNA virus helicase C-terminal" evidence="1">
    <location>
        <begin position="133"/>
        <end position="330"/>
    </location>
</feature>
<accession>A0AAJ6P0Z6</accession>
<evidence type="ECO:0000313" key="2">
    <source>
        <dbReference type="EMBL" id="MDP8173174.1"/>
    </source>
</evidence>
<gene>
    <name evidence="2" type="ORF">QJU93_07365</name>
</gene>
<reference evidence="2" key="1">
    <citation type="journal article" date="2023" name="Front. Microbiol.">
        <title>Phylogeography and host specificity of Pasteurellaceae pathogenic to sea-farmed fish in the north-east Atlantic.</title>
        <authorList>
            <person name="Gulla S."/>
            <person name="Colquhoun D.J."/>
            <person name="Olsen A.B."/>
            <person name="Spilsberg B."/>
            <person name="Lagesen K."/>
            <person name="Aakesson C.P."/>
            <person name="Strom S."/>
            <person name="Manji F."/>
            <person name="Birkbeck T.H."/>
            <person name="Nilsen H.K."/>
        </authorList>
    </citation>
    <scope>NUCLEOTIDE SEQUENCE</scope>
    <source>
        <strain evidence="2">TW16_20</strain>
    </source>
</reference>
<dbReference type="EMBL" id="JASAYQ010000011">
    <property type="protein sequence ID" value="MDP8173174.1"/>
    <property type="molecule type" value="Genomic_DNA"/>
</dbReference>
<dbReference type="Gene3D" id="3.40.50.300">
    <property type="entry name" value="P-loop containing nucleotide triphosphate hydrolases"/>
    <property type="match status" value="1"/>
</dbReference>
<evidence type="ECO:0000259" key="1">
    <source>
        <dbReference type="Pfam" id="PF01443"/>
    </source>
</evidence>
<dbReference type="InterPro" id="IPR027417">
    <property type="entry name" value="P-loop_NTPase"/>
</dbReference>
<dbReference type="SUPFAM" id="SSF52540">
    <property type="entry name" value="P-loop containing nucleoside triphosphate hydrolases"/>
    <property type="match status" value="1"/>
</dbReference>
<dbReference type="GO" id="GO:0005524">
    <property type="term" value="F:ATP binding"/>
    <property type="evidence" value="ECO:0007669"/>
    <property type="project" value="InterPro"/>
</dbReference>
<dbReference type="AlphaFoldDB" id="A0AAJ6P0Z6"/>